<accession>A0A367LVP5</accession>
<comment type="caution">
    <text evidence="3">The sequence shown here is derived from an EMBL/GenBank/DDBJ whole genome shotgun (WGS) entry which is preliminary data.</text>
</comment>
<keyword evidence="3" id="KW-0378">Hydrolase</keyword>
<dbReference type="SUPFAM" id="SSF117892">
    <property type="entry name" value="Band 7/SPFH domain"/>
    <property type="match status" value="1"/>
</dbReference>
<dbReference type="PANTHER" id="PTHR42911">
    <property type="entry name" value="MODULATOR OF FTSH PROTEASE HFLC"/>
    <property type="match status" value="1"/>
</dbReference>
<dbReference type="Gene3D" id="3.30.479.30">
    <property type="entry name" value="Band 7 domain"/>
    <property type="match status" value="1"/>
</dbReference>
<dbReference type="Proteomes" id="UP000253594">
    <property type="component" value="Unassembled WGS sequence"/>
</dbReference>
<dbReference type="EMBL" id="QORE01003249">
    <property type="protein sequence ID" value="RCI69266.1"/>
    <property type="molecule type" value="Genomic_DNA"/>
</dbReference>
<protein>
    <submittedName>
        <fullName evidence="3">Protease modulator HflC</fullName>
    </submittedName>
</protein>
<reference evidence="3 4" key="1">
    <citation type="submission" date="2018-07" db="EMBL/GenBank/DDBJ databases">
        <title>Mechanisms of high-level aminoglycoside resistance among Gram-negative pathogens in Brazil.</title>
        <authorList>
            <person name="Ballaben A.S."/>
            <person name="Darini A.L.C."/>
            <person name="Doi Y."/>
        </authorList>
    </citation>
    <scope>NUCLEOTIDE SEQUENCE [LARGE SCALE GENOMIC DNA]</scope>
    <source>
        <strain evidence="3 4">B2-305</strain>
    </source>
</reference>
<feature type="domain" description="Band 7" evidence="2">
    <location>
        <begin position="24"/>
        <end position="108"/>
    </location>
</feature>
<dbReference type="PANTHER" id="PTHR42911:SF1">
    <property type="entry name" value="MODULATOR OF FTSH PROTEASE HFLC"/>
    <property type="match status" value="1"/>
</dbReference>
<dbReference type="InterPro" id="IPR036013">
    <property type="entry name" value="Band_7/SPFH_dom_sf"/>
</dbReference>
<feature type="non-terminal residue" evidence="3">
    <location>
        <position position="1"/>
    </location>
</feature>
<keyword evidence="3" id="KW-0645">Protease</keyword>
<proteinExistence type="predicted"/>
<comment type="subcellular location">
    <subcellularLocation>
        <location evidence="1">Membrane</location>
        <topology evidence="1">Single-pass membrane protein</topology>
    </subcellularLocation>
</comment>
<organism evidence="3 4">
    <name type="scientific">Pseudomonas aeruginosa</name>
    <dbReference type="NCBI Taxonomy" id="287"/>
    <lineage>
        <taxon>Bacteria</taxon>
        <taxon>Pseudomonadati</taxon>
        <taxon>Pseudomonadota</taxon>
        <taxon>Gammaproteobacteria</taxon>
        <taxon>Pseudomonadales</taxon>
        <taxon>Pseudomonadaceae</taxon>
        <taxon>Pseudomonas</taxon>
    </lineage>
</organism>
<dbReference type="Pfam" id="PF01145">
    <property type="entry name" value="Band_7"/>
    <property type="match status" value="1"/>
</dbReference>
<dbReference type="GO" id="GO:0006508">
    <property type="term" value="P:proteolysis"/>
    <property type="evidence" value="ECO:0007669"/>
    <property type="project" value="UniProtKB-KW"/>
</dbReference>
<gene>
    <name evidence="3" type="ORF">DT376_40855</name>
</gene>
<evidence type="ECO:0000256" key="1">
    <source>
        <dbReference type="ARBA" id="ARBA00004167"/>
    </source>
</evidence>
<dbReference type="GO" id="GO:0016020">
    <property type="term" value="C:membrane"/>
    <property type="evidence" value="ECO:0007669"/>
    <property type="project" value="UniProtKB-SubCell"/>
</dbReference>
<feature type="non-terminal residue" evidence="3">
    <location>
        <position position="113"/>
    </location>
</feature>
<dbReference type="AlphaFoldDB" id="A0A367LVP5"/>
<evidence type="ECO:0000313" key="3">
    <source>
        <dbReference type="EMBL" id="RCI69266.1"/>
    </source>
</evidence>
<dbReference type="InterPro" id="IPR001107">
    <property type="entry name" value="Band_7"/>
</dbReference>
<evidence type="ECO:0000313" key="4">
    <source>
        <dbReference type="Proteomes" id="UP000253594"/>
    </source>
</evidence>
<evidence type="ECO:0000259" key="2">
    <source>
        <dbReference type="Pfam" id="PF01145"/>
    </source>
</evidence>
<name>A0A367LVP5_PSEAI</name>
<sequence length="113" mass="12402">SPWRRLLVAALLVLFAVAAACLVQVRSGEAMVITRFGNPARVLLEPGLAWRLPLPFESAIPVDLRLRTTSSGLQDVGTRDGLRIIVQAYVAWQVQGDADNVQRFMRAVRPPPA</sequence>
<dbReference type="GO" id="GO:0008233">
    <property type="term" value="F:peptidase activity"/>
    <property type="evidence" value="ECO:0007669"/>
    <property type="project" value="UniProtKB-KW"/>
</dbReference>